<accession>A0AAV3YIN2</accession>
<evidence type="ECO:0000313" key="1">
    <source>
        <dbReference type="EMBL" id="GFN82072.1"/>
    </source>
</evidence>
<organism evidence="1 2">
    <name type="scientific">Plakobranchus ocellatus</name>
    <dbReference type="NCBI Taxonomy" id="259542"/>
    <lineage>
        <taxon>Eukaryota</taxon>
        <taxon>Metazoa</taxon>
        <taxon>Spiralia</taxon>
        <taxon>Lophotrochozoa</taxon>
        <taxon>Mollusca</taxon>
        <taxon>Gastropoda</taxon>
        <taxon>Heterobranchia</taxon>
        <taxon>Euthyneura</taxon>
        <taxon>Panpulmonata</taxon>
        <taxon>Sacoglossa</taxon>
        <taxon>Placobranchoidea</taxon>
        <taxon>Plakobranchidae</taxon>
        <taxon>Plakobranchus</taxon>
    </lineage>
</organism>
<dbReference type="AlphaFoldDB" id="A0AAV3YIN2"/>
<protein>
    <submittedName>
        <fullName evidence="1">Uncharacterized protein</fullName>
    </submittedName>
</protein>
<proteinExistence type="predicted"/>
<dbReference type="Proteomes" id="UP000735302">
    <property type="component" value="Unassembled WGS sequence"/>
</dbReference>
<comment type="caution">
    <text evidence="1">The sequence shown here is derived from an EMBL/GenBank/DDBJ whole genome shotgun (WGS) entry which is preliminary data.</text>
</comment>
<dbReference type="EMBL" id="BLXT01000976">
    <property type="protein sequence ID" value="GFN82072.1"/>
    <property type="molecule type" value="Genomic_DNA"/>
</dbReference>
<gene>
    <name evidence="1" type="ORF">PoB_000857800</name>
</gene>
<sequence>MEALRNSPIAFMEVAFECEPLSVRKGERTILARGQGNSFRRSLAENFSTARDRIKKTLVLSIANDFTPKYMPLDLAPLPVQLDPSK</sequence>
<keyword evidence="2" id="KW-1185">Reference proteome</keyword>
<reference evidence="1 2" key="1">
    <citation type="journal article" date="2021" name="Elife">
        <title>Chloroplast acquisition without the gene transfer in kleptoplastic sea slugs, Plakobranchus ocellatus.</title>
        <authorList>
            <person name="Maeda T."/>
            <person name="Takahashi S."/>
            <person name="Yoshida T."/>
            <person name="Shimamura S."/>
            <person name="Takaki Y."/>
            <person name="Nagai Y."/>
            <person name="Toyoda A."/>
            <person name="Suzuki Y."/>
            <person name="Arimoto A."/>
            <person name="Ishii H."/>
            <person name="Satoh N."/>
            <person name="Nishiyama T."/>
            <person name="Hasebe M."/>
            <person name="Maruyama T."/>
            <person name="Minagawa J."/>
            <person name="Obokata J."/>
            <person name="Shigenobu S."/>
        </authorList>
    </citation>
    <scope>NUCLEOTIDE SEQUENCE [LARGE SCALE GENOMIC DNA]</scope>
</reference>
<name>A0AAV3YIN2_9GAST</name>
<evidence type="ECO:0000313" key="2">
    <source>
        <dbReference type="Proteomes" id="UP000735302"/>
    </source>
</evidence>